<accession>A0A454C9T3</accession>
<dbReference type="InterPro" id="IPR001387">
    <property type="entry name" value="Cro/C1-type_HTH"/>
</dbReference>
<dbReference type="OrthoDB" id="400640at2"/>
<proteinExistence type="predicted"/>
<dbReference type="AlphaFoldDB" id="A0A454C9T3"/>
<dbReference type="PROSITE" id="PS50943">
    <property type="entry name" value="HTH_CROC1"/>
    <property type="match status" value="1"/>
</dbReference>
<dbReference type="GO" id="GO:0003677">
    <property type="term" value="F:DNA binding"/>
    <property type="evidence" value="ECO:0007669"/>
    <property type="project" value="InterPro"/>
</dbReference>
<reference evidence="2 3" key="1">
    <citation type="submission" date="2014-08" db="EMBL/GenBank/DDBJ databases">
        <authorList>
            <person name="Kuleshov K."/>
            <person name="Dedkov V."/>
            <person name="Markelov M."/>
            <person name="Pimkina E."/>
        </authorList>
    </citation>
    <scope>NUCLEOTIDE SEQUENCE [LARGE SCALE GENOMIC DNA]</scope>
    <source>
        <strain evidence="3">TOA</strain>
    </source>
</reference>
<dbReference type="Gene3D" id="1.10.260.40">
    <property type="entry name" value="lambda repressor-like DNA-binding domains"/>
    <property type="match status" value="1"/>
</dbReference>
<name>A0A454C9T3_METHO</name>
<organism evidence="2 3">
    <name type="scientific">Metamycoplasma hominis</name>
    <name type="common">Mycoplasma hominis</name>
    <dbReference type="NCBI Taxonomy" id="2098"/>
    <lineage>
        <taxon>Bacteria</taxon>
        <taxon>Bacillati</taxon>
        <taxon>Mycoplasmatota</taxon>
        <taxon>Mycoplasmoidales</taxon>
        <taxon>Metamycoplasmataceae</taxon>
        <taxon>Metamycoplasma</taxon>
    </lineage>
</organism>
<gene>
    <name evidence="2" type="ORF">KN71_001670</name>
</gene>
<evidence type="ECO:0000313" key="3">
    <source>
        <dbReference type="Proteomes" id="UP000029712"/>
    </source>
</evidence>
<dbReference type="SMART" id="SM00530">
    <property type="entry name" value="HTH_XRE"/>
    <property type="match status" value="1"/>
</dbReference>
<dbReference type="OMA" id="WIRFCEL"/>
<dbReference type="EMBL" id="CP033021">
    <property type="protein sequence ID" value="AYN65396.1"/>
    <property type="molecule type" value="Genomic_DNA"/>
</dbReference>
<protein>
    <submittedName>
        <fullName evidence="2">XRE family transcriptional regulator</fullName>
    </submittedName>
</protein>
<dbReference type="GeneID" id="89679598"/>
<dbReference type="InterPro" id="IPR010982">
    <property type="entry name" value="Lambda_DNA-bd_dom_sf"/>
</dbReference>
<sequence length="359" mass="41942">MIEEHICDMKHVKIHGNDFTDEIKYYLKMFSMTQKELSIRLGLSIKHINSIMNNEVNNVSATIIEALEYAFHLEIGTLTEVYHIYNNLKTLKKNKNIEDDLKKHGIDFLINHPELALAANISIHENSPLHVKLIMLKRFFGVADLANYDKYLKDNVSAEEWTYSNPNTKVWIRFCELLSIDKNIDENVGIFRKSSFNSLYHKILTIMSNTHCSFEEKMETIKKVLLSKGINLVTMPFIENSLIRAIALKKGAKRYIFLSDMFNSEAYIFYSLLHEIVHCFFSNYTENKIDKVVIKEYFAWEKNNPTTYKAIYDAINSYQQCEAIQKANKNIDTSYIWSTLKDKYPYVAFDPLSDQKSKN</sequence>
<dbReference type="Proteomes" id="UP000029712">
    <property type="component" value="Chromosome"/>
</dbReference>
<dbReference type="RefSeq" id="WP_012855532.1">
    <property type="nucleotide sequence ID" value="NZ_CP009677.1"/>
</dbReference>
<evidence type="ECO:0000259" key="1">
    <source>
        <dbReference type="PROSITE" id="PS50943"/>
    </source>
</evidence>
<reference evidence="2 3" key="2">
    <citation type="submission" date="2018-10" db="EMBL/GenBank/DDBJ databases">
        <title>Detection and isolation of Mycoplasma hominis as a predominant microorganism from pelvic cavity of patient with salpingitis and tubo-ovarian abscess.</title>
        <authorList>
            <person name="Guschin A.E."/>
            <person name="Khayrullina G.A."/>
            <person name="Rakovskaya I.V."/>
            <person name="Shelenkov A.A."/>
            <person name="Shagin D.A."/>
        </authorList>
    </citation>
    <scope>NUCLEOTIDE SEQUENCE [LARGE SCALE GENOMIC DNA]</scope>
    <source>
        <strain evidence="3">TOA</strain>
    </source>
</reference>
<dbReference type="SUPFAM" id="SSF47413">
    <property type="entry name" value="lambda repressor-like DNA-binding domains"/>
    <property type="match status" value="1"/>
</dbReference>
<evidence type="ECO:0000313" key="2">
    <source>
        <dbReference type="EMBL" id="AYN65396.1"/>
    </source>
</evidence>
<feature type="domain" description="HTH cro/C1-type" evidence="1">
    <location>
        <begin position="23"/>
        <end position="78"/>
    </location>
</feature>
<dbReference type="CDD" id="cd00093">
    <property type="entry name" value="HTH_XRE"/>
    <property type="match status" value="1"/>
</dbReference>